<proteinExistence type="predicted"/>
<dbReference type="PROSITE" id="PS50904">
    <property type="entry name" value="PRELI_MSF1"/>
    <property type="match status" value="1"/>
</dbReference>
<accession>A0A9J6BX99</accession>
<keyword evidence="3" id="KW-1185">Reference proteome</keyword>
<evidence type="ECO:0000259" key="1">
    <source>
        <dbReference type="PROSITE" id="PS50904"/>
    </source>
</evidence>
<gene>
    <name evidence="2" type="ORF">PVAND_004154</name>
</gene>
<dbReference type="Pfam" id="PF04707">
    <property type="entry name" value="PRELI"/>
    <property type="match status" value="1"/>
</dbReference>
<dbReference type="EMBL" id="JADBJN010000003">
    <property type="protein sequence ID" value="KAG5674171.1"/>
    <property type="molecule type" value="Genomic_DNA"/>
</dbReference>
<dbReference type="InterPro" id="IPR006797">
    <property type="entry name" value="PRELI/MSF1_dom"/>
</dbReference>
<dbReference type="PANTHER" id="PTHR11158">
    <property type="entry name" value="MSF1/PX19 RELATED"/>
    <property type="match status" value="1"/>
</dbReference>
<dbReference type="InterPro" id="IPR037365">
    <property type="entry name" value="Slowmo/Ups"/>
</dbReference>
<organism evidence="2 3">
    <name type="scientific">Polypedilum vanderplanki</name>
    <name type="common">Sleeping chironomid midge</name>
    <dbReference type="NCBI Taxonomy" id="319348"/>
    <lineage>
        <taxon>Eukaryota</taxon>
        <taxon>Metazoa</taxon>
        <taxon>Ecdysozoa</taxon>
        <taxon>Arthropoda</taxon>
        <taxon>Hexapoda</taxon>
        <taxon>Insecta</taxon>
        <taxon>Pterygota</taxon>
        <taxon>Neoptera</taxon>
        <taxon>Endopterygota</taxon>
        <taxon>Diptera</taxon>
        <taxon>Nematocera</taxon>
        <taxon>Chironomoidea</taxon>
        <taxon>Chironomidae</taxon>
        <taxon>Chironominae</taxon>
        <taxon>Polypedilum</taxon>
        <taxon>Polypedilum</taxon>
    </lineage>
</organism>
<protein>
    <recommendedName>
        <fullName evidence="1">PRELI/MSF1 domain-containing protein</fullName>
    </recommendedName>
</protein>
<dbReference type="OrthoDB" id="341300at2759"/>
<evidence type="ECO:0000313" key="2">
    <source>
        <dbReference type="EMBL" id="KAG5674171.1"/>
    </source>
</evidence>
<dbReference type="Proteomes" id="UP001107558">
    <property type="component" value="Chromosome 3"/>
</dbReference>
<evidence type="ECO:0000313" key="3">
    <source>
        <dbReference type="Proteomes" id="UP001107558"/>
    </source>
</evidence>
<comment type="caution">
    <text evidence="2">The sequence shown here is derived from an EMBL/GenBank/DDBJ whole genome shotgun (WGS) entry which is preliminary data.</text>
</comment>
<feature type="domain" description="PRELI/MSF1" evidence="1">
    <location>
        <begin position="2"/>
        <end position="170"/>
    </location>
</feature>
<reference evidence="2" key="1">
    <citation type="submission" date="2021-03" db="EMBL/GenBank/DDBJ databases">
        <title>Chromosome level genome of the anhydrobiotic midge Polypedilum vanderplanki.</title>
        <authorList>
            <person name="Yoshida Y."/>
            <person name="Kikawada T."/>
            <person name="Gusev O."/>
        </authorList>
    </citation>
    <scope>NUCLEOTIDE SEQUENCE</scope>
    <source>
        <strain evidence="2">NIAS01</strain>
        <tissue evidence="2">Whole body or cell culture</tissue>
    </source>
</reference>
<name>A0A9J6BX99_POLVA</name>
<dbReference type="AlphaFoldDB" id="A0A9J6BX99"/>
<dbReference type="GO" id="GO:0005758">
    <property type="term" value="C:mitochondrial intermembrane space"/>
    <property type="evidence" value="ECO:0007669"/>
    <property type="project" value="InterPro"/>
</dbReference>
<sequence length="209" mass="24437">MAKYYGDSTIFHYNLEQVLQGFWRRYPNPYSTHVLIEDTVEREVTKDGKLYSKRLLTKTNKLPKWGERFFKAKSVCIIEESLVDLKSKTLTTYTRNIGFNKIMSVIEKVVYRGDVHGNKTIAYRSAWIDSQVFGFASAIRAFGCERFKKNCQKTNIGFNYVLGLLYPMQNQHNSMQQDVAQKFKEAAKQVSEHVKEQIYEASHYNMNQN</sequence>